<name>A0ABW4RX98_9ACTN</name>
<evidence type="ECO:0000256" key="1">
    <source>
        <dbReference type="SAM" id="Phobius"/>
    </source>
</evidence>
<keyword evidence="3" id="KW-1185">Reference proteome</keyword>
<feature type="transmembrane region" description="Helical" evidence="1">
    <location>
        <begin position="80"/>
        <end position="99"/>
    </location>
</feature>
<feature type="transmembrane region" description="Helical" evidence="1">
    <location>
        <begin position="7"/>
        <end position="30"/>
    </location>
</feature>
<sequence>MGRREWINTAVLALFNVLGALIMVLVQYTYFFTTGKTFTESVLNPPVSNIVGIWLLPLLVYFPAAAVLDRMLFRRTRNPYLGGIIMALITTAISVANTLTQV</sequence>
<organism evidence="2 3">
    <name type="scientific">Luteococcus peritonei</name>
    <dbReference type="NCBI Taxonomy" id="88874"/>
    <lineage>
        <taxon>Bacteria</taxon>
        <taxon>Bacillati</taxon>
        <taxon>Actinomycetota</taxon>
        <taxon>Actinomycetes</taxon>
        <taxon>Propionibacteriales</taxon>
        <taxon>Propionibacteriaceae</taxon>
        <taxon>Luteococcus</taxon>
    </lineage>
</organism>
<feature type="transmembrane region" description="Helical" evidence="1">
    <location>
        <begin position="50"/>
        <end position="68"/>
    </location>
</feature>
<evidence type="ECO:0000313" key="2">
    <source>
        <dbReference type="EMBL" id="MFD1890966.1"/>
    </source>
</evidence>
<dbReference type="EMBL" id="JBHUFZ010000028">
    <property type="protein sequence ID" value="MFD1890966.1"/>
    <property type="molecule type" value="Genomic_DNA"/>
</dbReference>
<dbReference type="RefSeq" id="WP_343874409.1">
    <property type="nucleotide sequence ID" value="NZ_BAAAIX010000026.1"/>
</dbReference>
<keyword evidence="1" id="KW-0812">Transmembrane</keyword>
<dbReference type="Proteomes" id="UP001597326">
    <property type="component" value="Unassembled WGS sequence"/>
</dbReference>
<protein>
    <submittedName>
        <fullName evidence="2">Uncharacterized protein</fullName>
    </submittedName>
</protein>
<accession>A0ABW4RX98</accession>
<keyword evidence="1" id="KW-1133">Transmembrane helix</keyword>
<proteinExistence type="predicted"/>
<comment type="caution">
    <text evidence="2">The sequence shown here is derived from an EMBL/GenBank/DDBJ whole genome shotgun (WGS) entry which is preliminary data.</text>
</comment>
<keyword evidence="1" id="KW-0472">Membrane</keyword>
<reference evidence="3" key="1">
    <citation type="journal article" date="2019" name="Int. J. Syst. Evol. Microbiol.">
        <title>The Global Catalogue of Microorganisms (GCM) 10K type strain sequencing project: providing services to taxonomists for standard genome sequencing and annotation.</title>
        <authorList>
            <consortium name="The Broad Institute Genomics Platform"/>
            <consortium name="The Broad Institute Genome Sequencing Center for Infectious Disease"/>
            <person name="Wu L."/>
            <person name="Ma J."/>
        </authorList>
    </citation>
    <scope>NUCLEOTIDE SEQUENCE [LARGE SCALE GENOMIC DNA]</scope>
    <source>
        <strain evidence="3">CAIM 431</strain>
    </source>
</reference>
<evidence type="ECO:0000313" key="3">
    <source>
        <dbReference type="Proteomes" id="UP001597326"/>
    </source>
</evidence>
<gene>
    <name evidence="2" type="ORF">ACFSCS_12350</name>
</gene>